<feature type="compositionally biased region" description="Polar residues" evidence="1">
    <location>
        <begin position="37"/>
        <end position="48"/>
    </location>
</feature>
<dbReference type="OrthoDB" id="232023at2157"/>
<dbReference type="PROSITE" id="PS51257">
    <property type="entry name" value="PROKAR_LIPOPROTEIN"/>
    <property type="match status" value="1"/>
</dbReference>
<dbReference type="Proteomes" id="UP000614221">
    <property type="component" value="Unassembled WGS sequence"/>
</dbReference>
<comment type="caution">
    <text evidence="2">The sequence shown here is derived from an EMBL/GenBank/DDBJ whole genome shotgun (WGS) entry which is preliminary data.</text>
</comment>
<gene>
    <name evidence="2" type="ORF">GCM10009067_03630</name>
</gene>
<reference evidence="2" key="1">
    <citation type="journal article" date="2014" name="Int. J. Syst. Evol. Microbiol.">
        <title>Complete genome sequence of Corynebacterium casei LMG S-19264T (=DSM 44701T), isolated from a smear-ripened cheese.</title>
        <authorList>
            <consortium name="US DOE Joint Genome Institute (JGI-PGF)"/>
            <person name="Walter F."/>
            <person name="Albersmeier A."/>
            <person name="Kalinowski J."/>
            <person name="Ruckert C."/>
        </authorList>
    </citation>
    <scope>NUCLEOTIDE SEQUENCE</scope>
    <source>
        <strain evidence="2">JCM 19018</strain>
    </source>
</reference>
<accession>A0A830EL24</accession>
<dbReference type="RefSeq" id="WP_188974871.1">
    <property type="nucleotide sequence ID" value="NZ_BMPD01000001.1"/>
</dbReference>
<proteinExistence type="predicted"/>
<sequence>MTGNKTIFSAVAIVLLIMFAGCSGPVGGSGSGEEKTTPTQTAEPTQRATKTPTPVPTETESTPLATEEPETESRGEEELSRAEKFEAFDENLQDVYEAQADDRYVDSETNPDNNSYHLTVRMRDTTNRTKTVEDRLNPLWKYQAAVSEYNAENGNYEERDHTWIPDSVNVTFVTQDGEVFQTSHIKYLWAYKYYSDEWSLRVLMGKYSATLEEGPAYHDKWK</sequence>
<reference evidence="2" key="2">
    <citation type="submission" date="2020-09" db="EMBL/GenBank/DDBJ databases">
        <authorList>
            <person name="Sun Q."/>
            <person name="Ohkuma M."/>
        </authorList>
    </citation>
    <scope>NUCLEOTIDE SEQUENCE</scope>
    <source>
        <strain evidence="2">JCM 19018</strain>
    </source>
</reference>
<evidence type="ECO:0000313" key="2">
    <source>
        <dbReference type="EMBL" id="GGK54376.1"/>
    </source>
</evidence>
<name>A0A830EL24_9EURY</name>
<evidence type="ECO:0000313" key="3">
    <source>
        <dbReference type="Proteomes" id="UP000614221"/>
    </source>
</evidence>
<protein>
    <submittedName>
        <fullName evidence="2">Uncharacterized protein</fullName>
    </submittedName>
</protein>
<feature type="compositionally biased region" description="Low complexity" evidence="1">
    <location>
        <begin position="49"/>
        <end position="63"/>
    </location>
</feature>
<dbReference type="EMBL" id="BMPD01000001">
    <property type="protein sequence ID" value="GGK54376.1"/>
    <property type="molecule type" value="Genomic_DNA"/>
</dbReference>
<evidence type="ECO:0000256" key="1">
    <source>
        <dbReference type="SAM" id="MobiDB-lite"/>
    </source>
</evidence>
<organism evidence="2 3">
    <name type="scientific">Haloarcula sebkhae</name>
    <dbReference type="NCBI Taxonomy" id="932660"/>
    <lineage>
        <taxon>Archaea</taxon>
        <taxon>Methanobacteriati</taxon>
        <taxon>Methanobacteriota</taxon>
        <taxon>Stenosarchaea group</taxon>
        <taxon>Halobacteria</taxon>
        <taxon>Halobacteriales</taxon>
        <taxon>Haloarculaceae</taxon>
        <taxon>Haloarcula</taxon>
    </lineage>
</organism>
<feature type="compositionally biased region" description="Basic and acidic residues" evidence="1">
    <location>
        <begin position="71"/>
        <end position="80"/>
    </location>
</feature>
<feature type="region of interest" description="Disordered" evidence="1">
    <location>
        <begin position="27"/>
        <end position="80"/>
    </location>
</feature>
<dbReference type="AlphaFoldDB" id="A0A830EL24"/>